<keyword evidence="1" id="KW-0732">Signal</keyword>
<gene>
    <name evidence="2" type="ORF">CO2235_MP60166</name>
</gene>
<protein>
    <submittedName>
        <fullName evidence="2">Lipoprotein</fullName>
    </submittedName>
</protein>
<evidence type="ECO:0000256" key="1">
    <source>
        <dbReference type="SAM" id="SignalP"/>
    </source>
</evidence>
<keyword evidence="2" id="KW-0449">Lipoprotein</keyword>
<geneLocation type="plasmid" evidence="3">
    <name>co2235_mp</name>
</geneLocation>
<accession>A0A976GCY1</accession>
<evidence type="ECO:0000313" key="2">
    <source>
        <dbReference type="EMBL" id="SPC21905.1"/>
    </source>
</evidence>
<name>A0A976GCY1_9BURK</name>
<feature type="chain" id="PRO_5037686561" evidence="1">
    <location>
        <begin position="40"/>
        <end position="385"/>
    </location>
</feature>
<feature type="signal peptide" evidence="1">
    <location>
        <begin position="1"/>
        <end position="39"/>
    </location>
</feature>
<dbReference type="Proteomes" id="UP000256862">
    <property type="component" value="Plasmid CO2235_mp"/>
</dbReference>
<proteinExistence type="predicted"/>
<sequence>MHEACPVASEFSMQWIRKRRLNHACAVMLGLSCAGTASAAPDDVFMQAEPATGEFTSVRVEASYDMVDRNVDIFNLRGRQGPVSDNAGDYRGGKLMLGYKFSPHWSGSATYWRRGIDYGQDHNQIDTWMLAMHYDPLAEAGARDRIMLRFSLWGDHAGSLNRSSPVMVRNTTFNSLTVNNANDVQAQADVIFSGELTERSQLTGFIGLGISRVTIDSINTRLQRGNCNFNVAIGSDNLANGQLAAPCNVGNATLQSASFSVDASQFGLNFNEDFNYTAGYLNLGGSWRWQYERFAARLGYQFQYLLRSNVDSRAQAYGNSPIRSNHTLGLELSYAVVKNVEVFLRGQASLYNFVGTIPFLYNATTAGKLDRYYGYGSIGIRFSGF</sequence>
<dbReference type="EMBL" id="OGUS01000141">
    <property type="protein sequence ID" value="SPC21905.1"/>
    <property type="molecule type" value="Genomic_DNA"/>
</dbReference>
<comment type="caution">
    <text evidence="2">The sequence shown here is derived from an EMBL/GenBank/DDBJ whole genome shotgun (WGS) entry which is preliminary data.</text>
</comment>
<evidence type="ECO:0000313" key="3">
    <source>
        <dbReference type="Proteomes" id="UP000256862"/>
    </source>
</evidence>
<dbReference type="AlphaFoldDB" id="A0A976GCY1"/>
<reference evidence="2 3" key="1">
    <citation type="submission" date="2018-01" db="EMBL/GenBank/DDBJ databases">
        <authorList>
            <person name="Clerissi C."/>
        </authorList>
    </citation>
    <scope>NUCLEOTIDE SEQUENCE [LARGE SCALE GENOMIC DNA]</scope>
    <source>
        <strain evidence="2">Cupriavidus oxalaticus LMG 2235</strain>
        <plasmid evidence="3">co2235_mp</plasmid>
    </source>
</reference>
<organism evidence="2 3">
    <name type="scientific">Cupriavidus oxalaticus</name>
    <dbReference type="NCBI Taxonomy" id="96344"/>
    <lineage>
        <taxon>Bacteria</taxon>
        <taxon>Pseudomonadati</taxon>
        <taxon>Pseudomonadota</taxon>
        <taxon>Betaproteobacteria</taxon>
        <taxon>Burkholderiales</taxon>
        <taxon>Burkholderiaceae</taxon>
        <taxon>Cupriavidus</taxon>
    </lineage>
</organism>